<accession>A0ABQ8FBT1</accession>
<proteinExistence type="predicted"/>
<feature type="transmembrane region" description="Helical" evidence="1">
    <location>
        <begin position="57"/>
        <end position="80"/>
    </location>
</feature>
<evidence type="ECO:0000313" key="2">
    <source>
        <dbReference type="EMBL" id="KAH6594140.1"/>
    </source>
</evidence>
<keyword evidence="1" id="KW-1133">Transmembrane helix</keyword>
<sequence>MFIAQTASTQTQRLVRTTLLRAGRRMLASDASTVAASSTASSFTPPPRPAVVRRVGFVRGGLFGFLLGVSATSAAVYVYLLDDYQHSSNSLLSGVDNLQQSTEKLKAYTSKIEVLDKDLKHFTKTHSTKKEFENLRNELLKIIDDVHVSHLELKTQVYDMVSKK</sequence>
<dbReference type="PANTHER" id="PTHR37849:SF1">
    <property type="entry name" value="YALI0E11605P"/>
    <property type="match status" value="1"/>
</dbReference>
<dbReference type="PANTHER" id="PTHR37849">
    <property type="entry name" value="YALI0E11605P"/>
    <property type="match status" value="1"/>
</dbReference>
<gene>
    <name evidence="2" type="ORF">BASA50_006837</name>
</gene>
<keyword evidence="3" id="KW-1185">Reference proteome</keyword>
<keyword evidence="1" id="KW-0812">Transmembrane</keyword>
<dbReference type="Proteomes" id="UP001648503">
    <property type="component" value="Unassembled WGS sequence"/>
</dbReference>
<reference evidence="2 3" key="1">
    <citation type="submission" date="2021-02" db="EMBL/GenBank/DDBJ databases">
        <title>Variation within the Batrachochytrium salamandrivorans European outbreak.</title>
        <authorList>
            <person name="Kelly M."/>
            <person name="Pasmans F."/>
            <person name="Shea T.P."/>
            <person name="Munoz J.F."/>
            <person name="Carranza S."/>
            <person name="Cuomo C.A."/>
            <person name="Martel A."/>
        </authorList>
    </citation>
    <scope>NUCLEOTIDE SEQUENCE [LARGE SCALE GENOMIC DNA]</scope>
    <source>
        <strain evidence="2 3">AMFP18/2</strain>
    </source>
</reference>
<organism evidence="2 3">
    <name type="scientific">Batrachochytrium salamandrivorans</name>
    <dbReference type="NCBI Taxonomy" id="1357716"/>
    <lineage>
        <taxon>Eukaryota</taxon>
        <taxon>Fungi</taxon>
        <taxon>Fungi incertae sedis</taxon>
        <taxon>Chytridiomycota</taxon>
        <taxon>Chytridiomycota incertae sedis</taxon>
        <taxon>Chytridiomycetes</taxon>
        <taxon>Rhizophydiales</taxon>
        <taxon>Rhizophydiales incertae sedis</taxon>
        <taxon>Batrachochytrium</taxon>
    </lineage>
</organism>
<keyword evidence="1" id="KW-0472">Membrane</keyword>
<name>A0ABQ8FBT1_9FUNG</name>
<protein>
    <submittedName>
        <fullName evidence="2">Uncharacterized protein</fullName>
    </submittedName>
</protein>
<dbReference type="EMBL" id="JAFCIX010000339">
    <property type="protein sequence ID" value="KAH6594140.1"/>
    <property type="molecule type" value="Genomic_DNA"/>
</dbReference>
<evidence type="ECO:0000256" key="1">
    <source>
        <dbReference type="SAM" id="Phobius"/>
    </source>
</evidence>
<evidence type="ECO:0000313" key="3">
    <source>
        <dbReference type="Proteomes" id="UP001648503"/>
    </source>
</evidence>
<comment type="caution">
    <text evidence="2">The sequence shown here is derived from an EMBL/GenBank/DDBJ whole genome shotgun (WGS) entry which is preliminary data.</text>
</comment>